<sequence length="172" mass="19958">MVGRQSFTLEEKNKFIEKVEETMNNGERSCVARVGRMFNMKAATARNMWKNRSQIQEAMKTKPASATKTISYLKKKNRKMIQVEVALFDWYQKQQALGCNVSNIRLQAQAHSLWIFMYERSKKGLPPFAFSDGWLNGFKRQHGLKMRTGHGESGSVILLDMLLEYNKSRHSF</sequence>
<evidence type="ECO:0000256" key="1">
    <source>
        <dbReference type="ARBA" id="ARBA00023125"/>
    </source>
</evidence>
<dbReference type="GO" id="GO:0005634">
    <property type="term" value="C:nucleus"/>
    <property type="evidence" value="ECO:0007669"/>
    <property type="project" value="TreeGrafter"/>
</dbReference>
<dbReference type="Pfam" id="PF03221">
    <property type="entry name" value="HTH_Tnp_Tc5"/>
    <property type="match status" value="1"/>
</dbReference>
<dbReference type="SUPFAM" id="SSF46689">
    <property type="entry name" value="Homeodomain-like"/>
    <property type="match status" value="1"/>
</dbReference>
<dbReference type="InterPro" id="IPR050863">
    <property type="entry name" value="CenT-Element_Derived"/>
</dbReference>
<gene>
    <name evidence="3" type="ORF">BGZ65_012512</name>
</gene>
<dbReference type="PROSITE" id="PS51253">
    <property type="entry name" value="HTH_CENPB"/>
    <property type="match status" value="1"/>
</dbReference>
<dbReference type="InterPro" id="IPR006600">
    <property type="entry name" value="HTH_CenpB_DNA-bd_dom"/>
</dbReference>
<evidence type="ECO:0000259" key="2">
    <source>
        <dbReference type="PROSITE" id="PS51253"/>
    </source>
</evidence>
<dbReference type="GO" id="GO:0003677">
    <property type="term" value="F:DNA binding"/>
    <property type="evidence" value="ECO:0007669"/>
    <property type="project" value="UniProtKB-KW"/>
</dbReference>
<dbReference type="OrthoDB" id="3853970at2759"/>
<protein>
    <recommendedName>
        <fullName evidence="2">HTH CENPB-type domain-containing protein</fullName>
    </recommendedName>
</protein>
<dbReference type="Gene3D" id="1.10.10.60">
    <property type="entry name" value="Homeodomain-like"/>
    <property type="match status" value="2"/>
</dbReference>
<comment type="caution">
    <text evidence="3">The sequence shown here is derived from an EMBL/GenBank/DDBJ whole genome shotgun (WGS) entry which is preliminary data.</text>
</comment>
<reference evidence="3" key="1">
    <citation type="journal article" date="2020" name="Fungal Divers.">
        <title>Resolving the Mortierellaceae phylogeny through synthesis of multi-gene phylogenetics and phylogenomics.</title>
        <authorList>
            <person name="Vandepol N."/>
            <person name="Liber J."/>
            <person name="Desiro A."/>
            <person name="Na H."/>
            <person name="Kennedy M."/>
            <person name="Barry K."/>
            <person name="Grigoriev I.V."/>
            <person name="Miller A.N."/>
            <person name="O'Donnell K."/>
            <person name="Stajich J.E."/>
            <person name="Bonito G."/>
        </authorList>
    </citation>
    <scope>NUCLEOTIDE SEQUENCE</scope>
    <source>
        <strain evidence="3">MES-2147</strain>
    </source>
</reference>
<dbReference type="SMART" id="SM00674">
    <property type="entry name" value="CENPB"/>
    <property type="match status" value="1"/>
</dbReference>
<keyword evidence="1" id="KW-0238">DNA-binding</keyword>
<dbReference type="InterPro" id="IPR009057">
    <property type="entry name" value="Homeodomain-like_sf"/>
</dbReference>
<proteinExistence type="predicted"/>
<dbReference type="AlphaFoldDB" id="A0A9P6M7L3"/>
<dbReference type="Proteomes" id="UP000749646">
    <property type="component" value="Unassembled WGS sequence"/>
</dbReference>
<dbReference type="PANTHER" id="PTHR19303">
    <property type="entry name" value="TRANSPOSON"/>
    <property type="match status" value="1"/>
</dbReference>
<evidence type="ECO:0000313" key="3">
    <source>
        <dbReference type="EMBL" id="KAF9968908.1"/>
    </source>
</evidence>
<keyword evidence="4" id="KW-1185">Reference proteome</keyword>
<organism evidence="3 4">
    <name type="scientific">Modicella reniformis</name>
    <dbReference type="NCBI Taxonomy" id="1440133"/>
    <lineage>
        <taxon>Eukaryota</taxon>
        <taxon>Fungi</taxon>
        <taxon>Fungi incertae sedis</taxon>
        <taxon>Mucoromycota</taxon>
        <taxon>Mortierellomycotina</taxon>
        <taxon>Mortierellomycetes</taxon>
        <taxon>Mortierellales</taxon>
        <taxon>Mortierellaceae</taxon>
        <taxon>Modicella</taxon>
    </lineage>
</organism>
<dbReference type="PANTHER" id="PTHR19303:SF73">
    <property type="entry name" value="PROTEIN PDC2"/>
    <property type="match status" value="1"/>
</dbReference>
<feature type="domain" description="HTH CENPB-type" evidence="2">
    <location>
        <begin position="71"/>
        <end position="148"/>
    </location>
</feature>
<dbReference type="EMBL" id="JAAAHW010005414">
    <property type="protein sequence ID" value="KAF9968908.1"/>
    <property type="molecule type" value="Genomic_DNA"/>
</dbReference>
<evidence type="ECO:0000313" key="4">
    <source>
        <dbReference type="Proteomes" id="UP000749646"/>
    </source>
</evidence>
<accession>A0A9P6M7L3</accession>
<name>A0A9P6M7L3_9FUNG</name>